<feature type="compositionally biased region" description="Gly residues" evidence="1">
    <location>
        <begin position="56"/>
        <end position="71"/>
    </location>
</feature>
<name>A0AAV7MT70_PLEWA</name>
<evidence type="ECO:0000313" key="3">
    <source>
        <dbReference type="Proteomes" id="UP001066276"/>
    </source>
</evidence>
<dbReference type="EMBL" id="JANPWB010000013">
    <property type="protein sequence ID" value="KAJ1106767.1"/>
    <property type="molecule type" value="Genomic_DNA"/>
</dbReference>
<feature type="region of interest" description="Disordered" evidence="1">
    <location>
        <begin position="1"/>
        <end position="34"/>
    </location>
</feature>
<evidence type="ECO:0000256" key="1">
    <source>
        <dbReference type="SAM" id="MobiDB-lite"/>
    </source>
</evidence>
<organism evidence="2 3">
    <name type="scientific">Pleurodeles waltl</name>
    <name type="common">Iberian ribbed newt</name>
    <dbReference type="NCBI Taxonomy" id="8319"/>
    <lineage>
        <taxon>Eukaryota</taxon>
        <taxon>Metazoa</taxon>
        <taxon>Chordata</taxon>
        <taxon>Craniata</taxon>
        <taxon>Vertebrata</taxon>
        <taxon>Euteleostomi</taxon>
        <taxon>Amphibia</taxon>
        <taxon>Batrachia</taxon>
        <taxon>Caudata</taxon>
        <taxon>Salamandroidea</taxon>
        <taxon>Salamandridae</taxon>
        <taxon>Pleurodelinae</taxon>
        <taxon>Pleurodeles</taxon>
    </lineage>
</organism>
<gene>
    <name evidence="2" type="ORF">NDU88_004165</name>
</gene>
<dbReference type="AlphaFoldDB" id="A0AAV7MT70"/>
<evidence type="ECO:0000313" key="2">
    <source>
        <dbReference type="EMBL" id="KAJ1106767.1"/>
    </source>
</evidence>
<dbReference type="Proteomes" id="UP001066276">
    <property type="component" value="Chromosome 9"/>
</dbReference>
<feature type="region of interest" description="Disordered" evidence="1">
    <location>
        <begin position="50"/>
        <end position="88"/>
    </location>
</feature>
<accession>A0AAV7MT70</accession>
<comment type="caution">
    <text evidence="2">The sequence shown here is derived from an EMBL/GenBank/DDBJ whole genome shotgun (WGS) entry which is preliminary data.</text>
</comment>
<dbReference type="Gene3D" id="3.30.250.20">
    <property type="entry name" value="L1 transposable element, C-terminal domain"/>
    <property type="match status" value="1"/>
</dbReference>
<dbReference type="InterPro" id="IPR042566">
    <property type="entry name" value="L1_C"/>
</dbReference>
<keyword evidence="3" id="KW-1185">Reference proteome</keyword>
<proteinExistence type="predicted"/>
<reference evidence="2" key="1">
    <citation type="journal article" date="2022" name="bioRxiv">
        <title>Sequencing and chromosome-scale assembly of the giantPleurodeles waltlgenome.</title>
        <authorList>
            <person name="Brown T."/>
            <person name="Elewa A."/>
            <person name="Iarovenko S."/>
            <person name="Subramanian E."/>
            <person name="Araus A.J."/>
            <person name="Petzold A."/>
            <person name="Susuki M."/>
            <person name="Suzuki K.-i.T."/>
            <person name="Hayashi T."/>
            <person name="Toyoda A."/>
            <person name="Oliveira C."/>
            <person name="Osipova E."/>
            <person name="Leigh N.D."/>
            <person name="Simon A."/>
            <person name="Yun M.H."/>
        </authorList>
    </citation>
    <scope>NUCLEOTIDE SEQUENCE</scope>
    <source>
        <strain evidence="2">20211129_DDA</strain>
        <tissue evidence="2">Liver</tissue>
    </source>
</reference>
<sequence>MERPWLSGAKESDRNTRTPRGRPRRELDGTCPRGSRCLGAVPAGGLECGGCSDTGSPGGRRAGCAGRGGAGPEADPGGDAAKSHPNRRKDLKTLQYEGMTVSLYPDFTLPVQETRRQFIAGKKQLRDLQLEYRMLYPTKL</sequence>
<protein>
    <submittedName>
        <fullName evidence="2">Uncharacterized protein</fullName>
    </submittedName>
</protein>